<dbReference type="HOGENOM" id="CLU_022340_2_0_1"/>
<keyword evidence="2" id="KW-0808">Transferase</keyword>
<organism evidence="3">
    <name type="scientific">Metarhizium acridum (strain CQMa 102)</name>
    <dbReference type="NCBI Taxonomy" id="655827"/>
    <lineage>
        <taxon>Eukaryota</taxon>
        <taxon>Fungi</taxon>
        <taxon>Dikarya</taxon>
        <taxon>Ascomycota</taxon>
        <taxon>Pezizomycotina</taxon>
        <taxon>Sordariomycetes</taxon>
        <taxon>Hypocreomycetidae</taxon>
        <taxon>Hypocreales</taxon>
        <taxon>Clavicipitaceae</taxon>
        <taxon>Metarhizium</taxon>
    </lineage>
</organism>
<evidence type="ECO:0000256" key="1">
    <source>
        <dbReference type="SAM" id="MobiDB-lite"/>
    </source>
</evidence>
<dbReference type="OrthoDB" id="4958461at2759"/>
<feature type="region of interest" description="Disordered" evidence="1">
    <location>
        <begin position="230"/>
        <end position="278"/>
    </location>
</feature>
<protein>
    <submittedName>
        <fullName evidence="2">Serine/threonine-protein kinase ppk6</fullName>
    </submittedName>
</protein>
<feature type="compositionally biased region" description="Low complexity" evidence="1">
    <location>
        <begin position="10"/>
        <end position="43"/>
    </location>
</feature>
<dbReference type="eggNOG" id="ENOG502SAHR">
    <property type="taxonomic scope" value="Eukaryota"/>
</dbReference>
<dbReference type="OMA" id="EWDAWDD"/>
<dbReference type="PANTHER" id="PTHR42084:SF1">
    <property type="entry name" value="SERINE_THREONINE-PROTEIN KINASE PPK6"/>
    <property type="match status" value="1"/>
</dbReference>
<dbReference type="PANTHER" id="PTHR42084">
    <property type="entry name" value="YALI0E26631P"/>
    <property type="match status" value="1"/>
</dbReference>
<accession>E9E1D4</accession>
<dbReference type="GeneID" id="19247993"/>
<dbReference type="AlphaFoldDB" id="E9E1D4"/>
<feature type="region of interest" description="Disordered" evidence="1">
    <location>
        <begin position="311"/>
        <end position="335"/>
    </location>
</feature>
<dbReference type="EMBL" id="GL698492">
    <property type="protein sequence ID" value="EFY90167.1"/>
    <property type="molecule type" value="Genomic_DNA"/>
</dbReference>
<keyword evidence="3" id="KW-1185">Reference proteome</keyword>
<dbReference type="Proteomes" id="UP000002499">
    <property type="component" value="Unassembled WGS sequence"/>
</dbReference>
<feature type="compositionally biased region" description="Polar residues" evidence="1">
    <location>
        <begin position="49"/>
        <end position="92"/>
    </location>
</feature>
<evidence type="ECO:0000313" key="2">
    <source>
        <dbReference type="EMBL" id="EFY90167.1"/>
    </source>
</evidence>
<reference evidence="2 3" key="1">
    <citation type="journal article" date="2011" name="PLoS Genet.">
        <title>Genome sequencing and comparative transcriptomics of the model entomopathogenic fungi Metarhizium anisopliae and M. acridum.</title>
        <authorList>
            <person name="Gao Q."/>
            <person name="Jin K."/>
            <person name="Ying S.H."/>
            <person name="Zhang Y."/>
            <person name="Xiao G."/>
            <person name="Shang Y."/>
            <person name="Duan Z."/>
            <person name="Hu X."/>
            <person name="Xie X.Q."/>
            <person name="Zhou G."/>
            <person name="Peng G."/>
            <person name="Luo Z."/>
            <person name="Huang W."/>
            <person name="Wang B."/>
            <person name="Fang W."/>
            <person name="Wang S."/>
            <person name="Zhong Y."/>
            <person name="Ma L.J."/>
            <person name="St Leger R.J."/>
            <person name="Zhao G.P."/>
            <person name="Pei Y."/>
            <person name="Feng M.G."/>
            <person name="Xia Y."/>
            <person name="Wang C."/>
        </authorList>
    </citation>
    <scope>NUCLEOTIDE SEQUENCE [LARGE SCALE GENOMIC DNA]</scope>
    <source>
        <strain evidence="2 3">CQMa 102</strain>
    </source>
</reference>
<name>E9E1D4_METAQ</name>
<dbReference type="GO" id="GO:0016301">
    <property type="term" value="F:kinase activity"/>
    <property type="evidence" value="ECO:0007669"/>
    <property type="project" value="UniProtKB-KW"/>
</dbReference>
<feature type="region of interest" description="Disordered" evidence="1">
    <location>
        <begin position="1"/>
        <end position="103"/>
    </location>
</feature>
<dbReference type="KEGG" id="maw:19247993"/>
<gene>
    <name evidence="2" type="ORF">MAC_03682</name>
</gene>
<sequence length="608" mass="65828">MSADLFAEFSNPSTSTPPTSQSNSLFGQPPQQQQQIQNQVHIQDPFHVSSRNNAVPVHSSPSQLTSFQSAMPNSTGTWDQPSHVSQSSTVVPQQADDDDGWGDFEVAQSTEASATPQVNTQPLVSSSNCWVSYSAFKSRPHDISRNAAAAIQAPANGLIGGGFEDFGSLGGRVDQYPQSSWPVAEPKTRVQMKTTHCDPNVLFDADDFELQGGGEEYDDFDEFGKFEAVESTPRSKPAPATTAQLTPSLDLLGLDDSPISQSQNATKPRVAKEGPGPAAAALSFGAMSLSKPQPLQSPANQDQPRFVERNVKKTTQTSAHKADPGSISMPSTKMEPVSKTVSLAKATANDDEWGAWDDFSGNNGDNDASQECAETHEWLWDAGDGCKATKAMKDDSSPPPTNVPPPSILLSAFPELFNTGNTLFKSVAGQSPSVKQQVLSNPKTIQFLQGYVLLASTAARVIAGRKHRWHRDKMLAKSMSISAAGSKGMKLAGVDKRQSAREDREAADVVAAWREHIGRLRSAVATANSAAKANIKVPELTETPQIQTAKMVPTAPKPCIICGLKREERVAKVDVDVEDSFGEWWVDHWGHRACKNFWIEHEQILRQR</sequence>
<proteinExistence type="predicted"/>
<keyword evidence="2" id="KW-0418">Kinase</keyword>
<evidence type="ECO:0000313" key="3">
    <source>
        <dbReference type="Proteomes" id="UP000002499"/>
    </source>
</evidence>
<dbReference type="InParanoid" id="E9E1D4"/>